<protein>
    <submittedName>
        <fullName evidence="3">Flp pilus assembly protein TadG</fullName>
    </submittedName>
</protein>
<feature type="domain" description="TadE-like" evidence="2">
    <location>
        <begin position="15"/>
        <end position="53"/>
    </location>
</feature>
<evidence type="ECO:0000313" key="3">
    <source>
        <dbReference type="EMBL" id="MBB5709100.1"/>
    </source>
</evidence>
<proteinExistence type="predicted"/>
<dbReference type="Pfam" id="PF07811">
    <property type="entry name" value="TadE"/>
    <property type="match status" value="1"/>
</dbReference>
<feature type="transmembrane region" description="Helical" evidence="1">
    <location>
        <begin position="21"/>
        <end position="43"/>
    </location>
</feature>
<comment type="caution">
    <text evidence="3">The sequence shown here is derived from an EMBL/GenBank/DDBJ whole genome shotgun (WGS) entry which is preliminary data.</text>
</comment>
<dbReference type="AlphaFoldDB" id="A0A840YJS8"/>
<dbReference type="RefSeq" id="WP_184083526.1">
    <property type="nucleotide sequence ID" value="NZ_JACIJF010000001.1"/>
</dbReference>
<sequence>MTRPLLICFARDDRGMSAVEFGILTPVFLLLLMGSFDMAYSVYVRSVTLGAVETLTRAITVEGVDESAAESQLRSNILTVSPAADIQVQRGSVSRFGQMGAMEPITVDRTSNGALDIGDCWLDIDEDNNRNVVTLGKNSIGGADDVVRYDVSAKFDRLFPIWSLFNQPSQTTVAVSTMVRRQPFEGQKSPPERCK</sequence>
<dbReference type="InterPro" id="IPR012495">
    <property type="entry name" value="TadE-like_dom"/>
</dbReference>
<reference evidence="3 4" key="1">
    <citation type="submission" date="2020-08" db="EMBL/GenBank/DDBJ databases">
        <title>Genomic Encyclopedia of Type Strains, Phase IV (KMG-IV): sequencing the most valuable type-strain genomes for metagenomic binning, comparative biology and taxonomic classification.</title>
        <authorList>
            <person name="Goeker M."/>
        </authorList>
    </citation>
    <scope>NUCLEOTIDE SEQUENCE [LARGE SCALE GENOMIC DNA]</scope>
    <source>
        <strain evidence="3 4">DSM 26736</strain>
    </source>
</reference>
<gene>
    <name evidence="3" type="ORF">FHT02_000306</name>
</gene>
<keyword evidence="1" id="KW-0472">Membrane</keyword>
<dbReference type="Proteomes" id="UP000527143">
    <property type="component" value="Unassembled WGS sequence"/>
</dbReference>
<organism evidence="3 4">
    <name type="scientific">Sphingomonas xinjiangensis</name>
    <dbReference type="NCBI Taxonomy" id="643568"/>
    <lineage>
        <taxon>Bacteria</taxon>
        <taxon>Pseudomonadati</taxon>
        <taxon>Pseudomonadota</taxon>
        <taxon>Alphaproteobacteria</taxon>
        <taxon>Sphingomonadales</taxon>
        <taxon>Sphingomonadaceae</taxon>
        <taxon>Sphingomonas</taxon>
    </lineage>
</organism>
<evidence type="ECO:0000256" key="1">
    <source>
        <dbReference type="SAM" id="Phobius"/>
    </source>
</evidence>
<dbReference type="EMBL" id="JACIJF010000001">
    <property type="protein sequence ID" value="MBB5709100.1"/>
    <property type="molecule type" value="Genomic_DNA"/>
</dbReference>
<evidence type="ECO:0000259" key="2">
    <source>
        <dbReference type="Pfam" id="PF07811"/>
    </source>
</evidence>
<accession>A0A840YJS8</accession>
<keyword evidence="1" id="KW-0812">Transmembrane</keyword>
<evidence type="ECO:0000313" key="4">
    <source>
        <dbReference type="Proteomes" id="UP000527143"/>
    </source>
</evidence>
<keyword evidence="1" id="KW-1133">Transmembrane helix</keyword>
<keyword evidence="4" id="KW-1185">Reference proteome</keyword>
<name>A0A840YJS8_9SPHN</name>